<keyword evidence="3" id="KW-1185">Reference proteome</keyword>
<dbReference type="RefSeq" id="WP_282010604.1">
    <property type="nucleotide sequence ID" value="NZ_OX336137.1"/>
</dbReference>
<gene>
    <name evidence="2" type="ORF">NSPWAT_0824</name>
</gene>
<dbReference type="Pfam" id="PF07603">
    <property type="entry name" value="Lcl_C"/>
    <property type="match status" value="1"/>
</dbReference>
<organism evidence="2 3">
    <name type="scientific">Nitrospina watsonii</name>
    <dbReference type="NCBI Taxonomy" id="1323948"/>
    <lineage>
        <taxon>Bacteria</taxon>
        <taxon>Pseudomonadati</taxon>
        <taxon>Nitrospinota/Tectimicrobiota group</taxon>
        <taxon>Nitrospinota</taxon>
        <taxon>Nitrospinia</taxon>
        <taxon>Nitrospinales</taxon>
        <taxon>Nitrospinaceae</taxon>
        <taxon>Nitrospina</taxon>
    </lineage>
</organism>
<accession>A0ABN8VZW4</accession>
<evidence type="ECO:0000313" key="2">
    <source>
        <dbReference type="EMBL" id="CAI2717683.1"/>
    </source>
</evidence>
<dbReference type="Proteomes" id="UP001157733">
    <property type="component" value="Chromosome"/>
</dbReference>
<reference evidence="2 3" key="1">
    <citation type="submission" date="2022-09" db="EMBL/GenBank/DDBJ databases">
        <authorList>
            <person name="Kop L."/>
        </authorList>
    </citation>
    <scope>NUCLEOTIDE SEQUENCE [LARGE SCALE GENOMIC DNA]</scope>
    <source>
        <strain evidence="2 3">347</strain>
    </source>
</reference>
<name>A0ABN8VZW4_9BACT</name>
<protein>
    <recommendedName>
        <fullName evidence="1">Lcl C-terminal domain-containing protein</fullName>
    </recommendedName>
</protein>
<proteinExistence type="predicted"/>
<evidence type="ECO:0000259" key="1">
    <source>
        <dbReference type="Pfam" id="PF07603"/>
    </source>
</evidence>
<feature type="domain" description="Lcl C-terminal" evidence="1">
    <location>
        <begin position="11"/>
        <end position="135"/>
    </location>
</feature>
<dbReference type="EMBL" id="OX336137">
    <property type="protein sequence ID" value="CAI2717683.1"/>
    <property type="molecule type" value="Genomic_DNA"/>
</dbReference>
<evidence type="ECO:0000313" key="3">
    <source>
        <dbReference type="Proteomes" id="UP001157733"/>
    </source>
</evidence>
<dbReference type="InterPro" id="IPR011460">
    <property type="entry name" value="Lcl_C"/>
</dbReference>
<sequence length="155" mass="17929">MTERFVENENGTVTDTATGLMWQQSYHYAETGNYCSWYDANEYIEHLNRTQLGGHADWRLPDRLEMQSLYEVAHTFESRGRTYVLHIDPVFEFGYGSCFWTWRSRLSGALGFGFDVGDRHWFPKASFSGTVRAVRGNLNPFSLLKENETTAHIAK</sequence>